<organism evidence="5 6">
    <name type="scientific">Monilinia fructicola</name>
    <name type="common">Brown rot fungus</name>
    <name type="synonym">Ciboria fructicola</name>
    <dbReference type="NCBI Taxonomy" id="38448"/>
    <lineage>
        <taxon>Eukaryota</taxon>
        <taxon>Fungi</taxon>
        <taxon>Dikarya</taxon>
        <taxon>Ascomycota</taxon>
        <taxon>Pezizomycotina</taxon>
        <taxon>Leotiomycetes</taxon>
        <taxon>Helotiales</taxon>
        <taxon>Sclerotiniaceae</taxon>
        <taxon>Monilinia</taxon>
    </lineage>
</organism>
<keyword evidence="3" id="KW-0119">Carbohydrate metabolism</keyword>
<evidence type="ECO:0000256" key="1">
    <source>
        <dbReference type="ARBA" id="ARBA00006206"/>
    </source>
</evidence>
<dbReference type="InterPro" id="IPR018052">
    <property type="entry name" value="Ald1_epimerase_CS"/>
</dbReference>
<feature type="region of interest" description="Disordered" evidence="4">
    <location>
        <begin position="403"/>
        <end position="475"/>
    </location>
</feature>
<sequence>MKVNQEILKLEEVFSSEYNFSVERYEIPSGQRAHSALALKILQFADYHEEDVDGNSTDTWGRENVLKIVYYGGHGFLDQNRLLCWCNRSDNSDGHYFQIQWSGIQSTLVASGSDVLIILDCCASGVAAPSLGNGATELIAACGFHEHANAPGPASFTEALIKELKHMRYMTFTAAELYIRILSRIHKYMPDMNGVERMKAPIHAILKHHPTNIYARSISLSAIRPSIPPTEVVQSPAPKLSDEVWDSMNHPPGAPSPASLLSSMSSFQTQLPTFMLSIKVKGNQDLESLSDAVADWIKAVPVSAESINFEAAYRSFSTLLIISMPAAMWCYFKRHPAITCLGIVMPAPKITGAELCFAVNKKLTGKRKPSPNVDMDCFEKPLLKSANSELNWYEQQPSRISSSRNKKVLGIESKGRSKPQVEAYDSSSIFETTDVSSRSGSLSASTDVSSHSGYTSASTDISSHSGYTSAHPAKHTFTPPSSYTYDLTQFPSRNKILTNKQKDQNLFNPSTTTTHTLPHLYPSPIKTNVKMPLDADFEFLPLGAIIQTFLVPTKDKPLNIVQSFPTAELYQRYNQPFFGETIGRVANRISNAKIDSLNGKSYALAQNNGANALHGGVRGWGKRVWQGPELVGKRDIPGVGGLEGGESVEFRLRDEDGEEGYPGTLDVSVVYTTGTQKVGGKEVRVLGIEYEVKLVDDGKGVEETVVNVTNHSYFNLSGKSTIEGTQVTLSTNDYLPVDDGGIPTSGPKPYESITPNKEFTLGAEEPNVDDCFIVDAKSASTPLDTRSSPLTTLVKASHPETGIHLEVLSTEPAFQFYTGKYIDVPAVEGLAARGARSGFCVEPSRYVNAINEEEWKGQVLLKKGEVYGSRIVYKGWSE</sequence>
<dbReference type="GO" id="GO:0004034">
    <property type="term" value="F:aldose 1-epimerase activity"/>
    <property type="evidence" value="ECO:0007669"/>
    <property type="project" value="TreeGrafter"/>
</dbReference>
<dbReference type="PROSITE" id="PS00545">
    <property type="entry name" value="ALDOSE_1_EPIMERASE"/>
    <property type="match status" value="1"/>
</dbReference>
<dbReference type="AlphaFoldDB" id="A0A5M9JCX0"/>
<dbReference type="PANTHER" id="PTHR10091">
    <property type="entry name" value="ALDOSE-1-EPIMERASE"/>
    <property type="match status" value="1"/>
</dbReference>
<evidence type="ECO:0000256" key="2">
    <source>
        <dbReference type="ARBA" id="ARBA00023235"/>
    </source>
</evidence>
<dbReference type="PANTHER" id="PTHR10091:SF0">
    <property type="entry name" value="GALACTOSE MUTAROTASE"/>
    <property type="match status" value="1"/>
</dbReference>
<dbReference type="Pfam" id="PF01263">
    <property type="entry name" value="Aldose_epim"/>
    <property type="match status" value="1"/>
</dbReference>
<dbReference type="Proteomes" id="UP000322873">
    <property type="component" value="Unassembled WGS sequence"/>
</dbReference>
<dbReference type="SUPFAM" id="SSF74650">
    <property type="entry name" value="Galactose mutarotase-like"/>
    <property type="match status" value="1"/>
</dbReference>
<dbReference type="GO" id="GO:0006006">
    <property type="term" value="P:glucose metabolic process"/>
    <property type="evidence" value="ECO:0007669"/>
    <property type="project" value="TreeGrafter"/>
</dbReference>
<dbReference type="Gene3D" id="2.70.98.10">
    <property type="match status" value="1"/>
</dbReference>
<dbReference type="InterPro" id="IPR014718">
    <property type="entry name" value="GH-type_carb-bd"/>
</dbReference>
<accession>A0A5M9JCX0</accession>
<dbReference type="InterPro" id="IPR008183">
    <property type="entry name" value="Aldose_1/G6P_1-epimerase"/>
</dbReference>
<dbReference type="GO" id="GO:0033499">
    <property type="term" value="P:galactose catabolic process via UDP-galactose, Leloir pathway"/>
    <property type="evidence" value="ECO:0007669"/>
    <property type="project" value="TreeGrafter"/>
</dbReference>
<reference evidence="5 6" key="1">
    <citation type="submission" date="2019-06" db="EMBL/GenBank/DDBJ databases">
        <title>Genome Sequence of the Brown Rot Fungal Pathogen Monilinia fructicola.</title>
        <authorList>
            <person name="De Miccolis Angelini R.M."/>
            <person name="Landi L."/>
            <person name="Abate D."/>
            <person name="Pollastro S."/>
            <person name="Romanazzi G."/>
            <person name="Faretra F."/>
        </authorList>
    </citation>
    <scope>NUCLEOTIDE SEQUENCE [LARGE SCALE GENOMIC DNA]</scope>
    <source>
        <strain evidence="5 6">Mfrc123</strain>
    </source>
</reference>
<dbReference type="VEuPathDB" id="FungiDB:MFRU_057g00080"/>
<evidence type="ECO:0000256" key="3">
    <source>
        <dbReference type="ARBA" id="ARBA00023277"/>
    </source>
</evidence>
<dbReference type="CDD" id="cd09019">
    <property type="entry name" value="galactose_mutarotase_like"/>
    <property type="match status" value="1"/>
</dbReference>
<evidence type="ECO:0000313" key="5">
    <source>
        <dbReference type="EMBL" id="KAA8566440.1"/>
    </source>
</evidence>
<comment type="caution">
    <text evidence="5">The sequence shown here is derived from an EMBL/GenBank/DDBJ whole genome shotgun (WGS) entry which is preliminary data.</text>
</comment>
<protein>
    <submittedName>
        <fullName evidence="5">Uncharacterized protein</fullName>
    </submittedName>
</protein>
<evidence type="ECO:0000256" key="4">
    <source>
        <dbReference type="SAM" id="MobiDB-lite"/>
    </source>
</evidence>
<feature type="compositionally biased region" description="Polar residues" evidence="4">
    <location>
        <begin position="425"/>
        <end position="468"/>
    </location>
</feature>
<proteinExistence type="inferred from homology"/>
<dbReference type="GO" id="GO:0030246">
    <property type="term" value="F:carbohydrate binding"/>
    <property type="evidence" value="ECO:0007669"/>
    <property type="project" value="InterPro"/>
</dbReference>
<keyword evidence="2" id="KW-0413">Isomerase</keyword>
<keyword evidence="6" id="KW-1185">Reference proteome</keyword>
<gene>
    <name evidence="5" type="ORF">EYC84_009003</name>
</gene>
<dbReference type="EMBL" id="VICG01000012">
    <property type="protein sequence ID" value="KAA8566440.1"/>
    <property type="molecule type" value="Genomic_DNA"/>
</dbReference>
<name>A0A5M9JCX0_MONFR</name>
<dbReference type="InterPro" id="IPR011013">
    <property type="entry name" value="Gal_mutarotase_sf_dom"/>
</dbReference>
<comment type="similarity">
    <text evidence="1">Belongs to the aldose epimerase family.</text>
</comment>
<dbReference type="InterPro" id="IPR047215">
    <property type="entry name" value="Galactose_mutarotase-like"/>
</dbReference>
<evidence type="ECO:0000313" key="6">
    <source>
        <dbReference type="Proteomes" id="UP000322873"/>
    </source>
</evidence>
<dbReference type="VEuPathDB" id="FungiDB:MFRU_057g00090"/>